<keyword evidence="4" id="KW-0413">Isomerase</keyword>
<dbReference type="Gene3D" id="3.40.30.10">
    <property type="entry name" value="Glutaredoxin"/>
    <property type="match status" value="1"/>
</dbReference>
<gene>
    <name evidence="4" type="ORF">A8C75_10610</name>
</gene>
<reference evidence="5" key="1">
    <citation type="submission" date="2016-05" db="EMBL/GenBank/DDBJ databases">
        <authorList>
            <person name="Baek K."/>
            <person name="Yang S.-J."/>
        </authorList>
    </citation>
    <scope>NUCLEOTIDE SEQUENCE [LARGE SCALE GENOMIC DNA]</scope>
    <source>
        <strain evidence="5">ST58-10</strain>
    </source>
</reference>
<protein>
    <submittedName>
        <fullName evidence="4">Maleylacetoacetate isomerase</fullName>
    </submittedName>
</protein>
<dbReference type="GO" id="GO:0006559">
    <property type="term" value="P:L-phenylalanine catabolic process"/>
    <property type="evidence" value="ECO:0007669"/>
    <property type="project" value="TreeGrafter"/>
</dbReference>
<dbReference type="InterPro" id="IPR010987">
    <property type="entry name" value="Glutathione-S-Trfase_C-like"/>
</dbReference>
<dbReference type="InterPro" id="IPR034330">
    <property type="entry name" value="GST_Zeta_C"/>
</dbReference>
<dbReference type="SUPFAM" id="SSF52833">
    <property type="entry name" value="Thioredoxin-like"/>
    <property type="match status" value="1"/>
</dbReference>
<dbReference type="InterPro" id="IPR036249">
    <property type="entry name" value="Thioredoxin-like_sf"/>
</dbReference>
<dbReference type="InterPro" id="IPR004045">
    <property type="entry name" value="Glutathione_S-Trfase_N"/>
</dbReference>
<organism evidence="4 5">
    <name type="scientific">Marinobacterium aestuarii</name>
    <dbReference type="NCBI Taxonomy" id="1821621"/>
    <lineage>
        <taxon>Bacteria</taxon>
        <taxon>Pseudomonadati</taxon>
        <taxon>Pseudomonadota</taxon>
        <taxon>Gammaproteobacteria</taxon>
        <taxon>Oceanospirillales</taxon>
        <taxon>Oceanospirillaceae</taxon>
        <taxon>Marinobacterium</taxon>
    </lineage>
</organism>
<dbReference type="GO" id="GO:0006749">
    <property type="term" value="P:glutathione metabolic process"/>
    <property type="evidence" value="ECO:0007669"/>
    <property type="project" value="TreeGrafter"/>
</dbReference>
<dbReference type="PANTHER" id="PTHR42673:SF21">
    <property type="entry name" value="GLUTATHIONE S-TRANSFERASE YFCF"/>
    <property type="match status" value="1"/>
</dbReference>
<dbReference type="Pfam" id="PF00043">
    <property type="entry name" value="GST_C"/>
    <property type="match status" value="1"/>
</dbReference>
<dbReference type="FunFam" id="1.20.1050.10:FF:000017">
    <property type="entry name" value="Maleylacetoacetate isomerase"/>
    <property type="match status" value="1"/>
</dbReference>
<accession>A0A1A9EZ07</accession>
<comment type="similarity">
    <text evidence="1">Belongs to the GST superfamily. Zeta family.</text>
</comment>
<name>A0A1A9EZ07_9GAMM</name>
<dbReference type="InterPro" id="IPR040079">
    <property type="entry name" value="Glutathione_S-Trfase"/>
</dbReference>
<evidence type="ECO:0000256" key="1">
    <source>
        <dbReference type="ARBA" id="ARBA00010007"/>
    </source>
</evidence>
<dbReference type="STRING" id="1821621.A8C75_10610"/>
<dbReference type="GO" id="GO:0004364">
    <property type="term" value="F:glutathione transferase activity"/>
    <property type="evidence" value="ECO:0007669"/>
    <property type="project" value="TreeGrafter"/>
</dbReference>
<dbReference type="AlphaFoldDB" id="A0A1A9EZ07"/>
<dbReference type="KEGG" id="mars:A8C75_10610"/>
<dbReference type="Pfam" id="PF13409">
    <property type="entry name" value="GST_N_2"/>
    <property type="match status" value="1"/>
</dbReference>
<dbReference type="InterPro" id="IPR034333">
    <property type="entry name" value="GST_Zeta_N"/>
</dbReference>
<feature type="domain" description="GST C-terminal" evidence="3">
    <location>
        <begin position="86"/>
        <end position="210"/>
    </location>
</feature>
<evidence type="ECO:0000313" key="5">
    <source>
        <dbReference type="Proteomes" id="UP000078070"/>
    </source>
</evidence>
<dbReference type="GO" id="GO:0016034">
    <property type="term" value="F:maleylacetoacetate isomerase activity"/>
    <property type="evidence" value="ECO:0007669"/>
    <property type="project" value="TreeGrafter"/>
</dbReference>
<dbReference type="Proteomes" id="UP000078070">
    <property type="component" value="Chromosome"/>
</dbReference>
<dbReference type="PROSITE" id="PS50405">
    <property type="entry name" value="GST_CTER"/>
    <property type="match status" value="1"/>
</dbReference>
<dbReference type="InterPro" id="IPR005955">
    <property type="entry name" value="GST_Zeta"/>
</dbReference>
<proteinExistence type="inferred from homology"/>
<feature type="domain" description="GST N-terminal" evidence="2">
    <location>
        <begin position="1"/>
        <end position="81"/>
    </location>
</feature>
<dbReference type="InterPro" id="IPR004046">
    <property type="entry name" value="GST_C"/>
</dbReference>
<reference evidence="4 5" key="2">
    <citation type="journal article" date="2018" name="Int. J. Syst. Evol. Microbiol.">
        <title>Marinobacterium aestuarii sp. nov., a benzene-degrading marine bacterium isolated from estuary sediment.</title>
        <authorList>
            <person name="Bae S.S."/>
            <person name="Jung J."/>
            <person name="Chung D."/>
            <person name="Baek K."/>
        </authorList>
    </citation>
    <scope>NUCLEOTIDE SEQUENCE [LARGE SCALE GENOMIC DNA]</scope>
    <source>
        <strain evidence="4 5">ST58-10</strain>
    </source>
</reference>
<dbReference type="InterPro" id="IPR036282">
    <property type="entry name" value="Glutathione-S-Trfase_C_sf"/>
</dbReference>
<dbReference type="PANTHER" id="PTHR42673">
    <property type="entry name" value="MALEYLACETOACETATE ISOMERASE"/>
    <property type="match status" value="1"/>
</dbReference>
<dbReference type="Gene3D" id="1.20.1050.10">
    <property type="match status" value="1"/>
</dbReference>
<dbReference type="CDD" id="cd03191">
    <property type="entry name" value="GST_C_Zeta"/>
    <property type="match status" value="1"/>
</dbReference>
<evidence type="ECO:0000259" key="3">
    <source>
        <dbReference type="PROSITE" id="PS50405"/>
    </source>
</evidence>
<dbReference type="SFLD" id="SFLDS00019">
    <property type="entry name" value="Glutathione_Transferase_(cytos"/>
    <property type="match status" value="1"/>
</dbReference>
<dbReference type="NCBIfam" id="TIGR01262">
    <property type="entry name" value="maiA"/>
    <property type="match status" value="1"/>
</dbReference>
<dbReference type="OrthoDB" id="509852at2"/>
<dbReference type="EMBL" id="CP015839">
    <property type="protein sequence ID" value="ANG62891.1"/>
    <property type="molecule type" value="Genomic_DNA"/>
</dbReference>
<dbReference type="CDD" id="cd03042">
    <property type="entry name" value="GST_N_Zeta"/>
    <property type="match status" value="1"/>
</dbReference>
<keyword evidence="5" id="KW-1185">Reference proteome</keyword>
<dbReference type="GO" id="GO:0005737">
    <property type="term" value="C:cytoplasm"/>
    <property type="evidence" value="ECO:0007669"/>
    <property type="project" value="InterPro"/>
</dbReference>
<dbReference type="SFLD" id="SFLDG00358">
    <property type="entry name" value="Main_(cytGST)"/>
    <property type="match status" value="1"/>
</dbReference>
<dbReference type="RefSeq" id="WP_067381809.1">
    <property type="nucleotide sequence ID" value="NZ_CP015839.1"/>
</dbReference>
<evidence type="ECO:0000259" key="2">
    <source>
        <dbReference type="PROSITE" id="PS50404"/>
    </source>
</evidence>
<evidence type="ECO:0000313" key="4">
    <source>
        <dbReference type="EMBL" id="ANG62891.1"/>
    </source>
</evidence>
<dbReference type="SUPFAM" id="SSF47616">
    <property type="entry name" value="GST C-terminal domain-like"/>
    <property type="match status" value="1"/>
</dbReference>
<dbReference type="PROSITE" id="PS50404">
    <property type="entry name" value="GST_NTER"/>
    <property type="match status" value="1"/>
</dbReference>
<sequence length="210" mass="23477">MELFTYFRSSAAYRVRIALNLKGIEHRLTPVNLLTGEQQGAAYRALNPQGLLPALKLDSGELLTQSTAILEYLEAVYPQTPLLPADAIAAAQVRAWANLIACDIHPVDNLRVLKYLKGTLNISEDEKTAWYLHWITEGFDVLETQLKAAPYCNGAEVSLADLYLIPQVYNALRFKLDLSTYPKIKSIWDACNRLPAFDAARPENQPDSTL</sequence>